<keyword evidence="5" id="KW-1185">Reference proteome</keyword>
<dbReference type="Pfam" id="PF13673">
    <property type="entry name" value="Acetyltransf_10"/>
    <property type="match status" value="1"/>
</dbReference>
<reference evidence="5" key="1">
    <citation type="journal article" date="2019" name="Int. J. Syst. Evol. Microbiol.">
        <title>The Global Catalogue of Microorganisms (GCM) 10K type strain sequencing project: providing services to taxonomists for standard genome sequencing and annotation.</title>
        <authorList>
            <consortium name="The Broad Institute Genomics Platform"/>
            <consortium name="The Broad Institute Genome Sequencing Center for Infectious Disease"/>
            <person name="Wu L."/>
            <person name="Ma J."/>
        </authorList>
    </citation>
    <scope>NUCLEOTIDE SEQUENCE [LARGE SCALE GENOMIC DNA]</scope>
    <source>
        <strain evidence="5">CGMCC 1.18578</strain>
    </source>
</reference>
<evidence type="ECO:0000313" key="5">
    <source>
        <dbReference type="Proteomes" id="UP001596108"/>
    </source>
</evidence>
<dbReference type="Gene3D" id="3.40.630.30">
    <property type="match status" value="1"/>
</dbReference>
<evidence type="ECO:0000259" key="3">
    <source>
        <dbReference type="PROSITE" id="PS51186"/>
    </source>
</evidence>
<gene>
    <name evidence="4" type="ORF">ACFPQ4_21310</name>
</gene>
<feature type="domain" description="N-acetyltransferase" evidence="3">
    <location>
        <begin position="2"/>
        <end position="145"/>
    </location>
</feature>
<dbReference type="CDD" id="cd04301">
    <property type="entry name" value="NAT_SF"/>
    <property type="match status" value="1"/>
</dbReference>
<dbReference type="PANTHER" id="PTHR43877">
    <property type="entry name" value="AMINOALKYLPHOSPHONATE N-ACETYLTRANSFERASE-RELATED-RELATED"/>
    <property type="match status" value="1"/>
</dbReference>
<dbReference type="PROSITE" id="PS51186">
    <property type="entry name" value="GNAT"/>
    <property type="match status" value="1"/>
</dbReference>
<comment type="caution">
    <text evidence="4">The sequence shown here is derived from an EMBL/GenBank/DDBJ whole genome shotgun (WGS) entry which is preliminary data.</text>
</comment>
<dbReference type="PANTHER" id="PTHR43877:SF2">
    <property type="entry name" value="AMINOALKYLPHOSPHONATE N-ACETYLTRANSFERASE-RELATED"/>
    <property type="match status" value="1"/>
</dbReference>
<proteinExistence type="predicted"/>
<keyword evidence="2" id="KW-0012">Acyltransferase</keyword>
<dbReference type="RefSeq" id="WP_378113945.1">
    <property type="nucleotide sequence ID" value="NZ_JBHSNC010000056.1"/>
</dbReference>
<dbReference type="SUPFAM" id="SSF55729">
    <property type="entry name" value="Acyl-CoA N-acyltransferases (Nat)"/>
    <property type="match status" value="1"/>
</dbReference>
<keyword evidence="1" id="KW-0808">Transferase</keyword>
<name>A0ABW0R7Z3_9BACL</name>
<dbReference type="InterPro" id="IPR016181">
    <property type="entry name" value="Acyl_CoA_acyltransferase"/>
</dbReference>
<dbReference type="InterPro" id="IPR000182">
    <property type="entry name" value="GNAT_dom"/>
</dbReference>
<organism evidence="4 5">
    <name type="scientific">Cohnella yongneupensis</name>
    <dbReference type="NCBI Taxonomy" id="425006"/>
    <lineage>
        <taxon>Bacteria</taxon>
        <taxon>Bacillati</taxon>
        <taxon>Bacillota</taxon>
        <taxon>Bacilli</taxon>
        <taxon>Bacillales</taxon>
        <taxon>Paenibacillaceae</taxon>
        <taxon>Cohnella</taxon>
    </lineage>
</organism>
<sequence length="145" mass="16229">MKAMRVTTEEMLQQALAIRVAVFVDEQGVPMELEKDEYDASPEASRHHLLSAEGENVATGRWKTYEPGVAKMQRIAVLKPHRGKGFGSKLLEAMEQDAKACGYHSSLLDAQCSAEDFYRKLGYETVSTEPFLDAGILHVRMLKKL</sequence>
<dbReference type="EMBL" id="JBHSNC010000056">
    <property type="protein sequence ID" value="MFC5531962.1"/>
    <property type="molecule type" value="Genomic_DNA"/>
</dbReference>
<dbReference type="Proteomes" id="UP001596108">
    <property type="component" value="Unassembled WGS sequence"/>
</dbReference>
<dbReference type="InterPro" id="IPR050832">
    <property type="entry name" value="Bact_Acetyltransf"/>
</dbReference>
<evidence type="ECO:0000313" key="4">
    <source>
        <dbReference type="EMBL" id="MFC5531962.1"/>
    </source>
</evidence>
<evidence type="ECO:0000256" key="1">
    <source>
        <dbReference type="ARBA" id="ARBA00022679"/>
    </source>
</evidence>
<accession>A0ABW0R7Z3</accession>
<evidence type="ECO:0000256" key="2">
    <source>
        <dbReference type="ARBA" id="ARBA00023315"/>
    </source>
</evidence>
<protein>
    <submittedName>
        <fullName evidence="4">GNAT family N-acetyltransferase</fullName>
    </submittedName>
</protein>